<organism evidence="2">
    <name type="scientific">uncultured Caudovirales phage</name>
    <dbReference type="NCBI Taxonomy" id="2100421"/>
    <lineage>
        <taxon>Viruses</taxon>
        <taxon>Duplodnaviria</taxon>
        <taxon>Heunggongvirae</taxon>
        <taxon>Uroviricota</taxon>
        <taxon>Caudoviricetes</taxon>
        <taxon>Peduoviridae</taxon>
        <taxon>Maltschvirus</taxon>
        <taxon>Maltschvirus maltsch</taxon>
    </lineage>
</organism>
<protein>
    <submittedName>
        <fullName evidence="2">Phage_term_2, phage terminase, large subunit, PBSX family</fullName>
    </submittedName>
</protein>
<sequence>MKYEPTFLDRQKEALNHLSISSPIQQVLYGGGAGGGKTKLGCIWTIQRRLKYAGTRSLIGRSKLDTLKKTTLNTFFETCAEMQLKSGLHYTFNGQANIIKFFNGSEIILKDLFSYPADKNFDSLGSLEITDYFCDEVSEISEKAIAIVHSRCRFKLNEYDLIPKGLLTCNPSKNWIYNEFYLKAKNDELPEHRAFVQALPTDNPFLPASYLESLRLLPDYDRKRLLLGNWEYDDDSDKIFSSEHLNIAFRNEILSGIKYITCDVARFGKDRTIICVWNGLSLLEIKELKRSSITDTYELIESLRKEHQIMIQNIICDEDGIGGGLCDIGKYKGFQNGSKAKHPDRFVNIKAECFFKLAEYIEKNKITFLANDWKEQIISELQMIKRHKADSDSKLAVTPKDVIKLREGKSPDIADAIMMRMYYELNANTGKYVFA</sequence>
<feature type="domain" description="Phage terminase large subunit N-terminal" evidence="1">
    <location>
        <begin position="28"/>
        <end position="222"/>
    </location>
</feature>
<proteinExistence type="predicted"/>
<dbReference type="Gene3D" id="3.30.420.240">
    <property type="match status" value="1"/>
</dbReference>
<name>A0A6J5NDZ5_9CAUD</name>
<dbReference type="Pfam" id="PF04466">
    <property type="entry name" value="Terminase_3"/>
    <property type="match status" value="1"/>
</dbReference>
<dbReference type="EMBL" id="LR796597">
    <property type="protein sequence ID" value="CAB4153719.1"/>
    <property type="molecule type" value="Genomic_DNA"/>
</dbReference>
<accession>A0A6J5NDZ5</accession>
<dbReference type="InterPro" id="IPR035412">
    <property type="entry name" value="Terminase_L_N"/>
</dbReference>
<gene>
    <name evidence="2" type="ORF">UFOVP636_21</name>
</gene>
<dbReference type="Gene3D" id="3.40.50.300">
    <property type="entry name" value="P-loop containing nucleotide triphosphate hydrolases"/>
    <property type="match status" value="1"/>
</dbReference>
<reference evidence="2" key="1">
    <citation type="submission" date="2020-04" db="EMBL/GenBank/DDBJ databases">
        <authorList>
            <person name="Chiriac C."/>
            <person name="Salcher M."/>
            <person name="Ghai R."/>
            <person name="Kavagutti S V."/>
        </authorList>
    </citation>
    <scope>NUCLEOTIDE SEQUENCE</scope>
</reference>
<evidence type="ECO:0000259" key="1">
    <source>
        <dbReference type="Pfam" id="PF04466"/>
    </source>
</evidence>
<dbReference type="InterPro" id="IPR027417">
    <property type="entry name" value="P-loop_NTPase"/>
</dbReference>
<evidence type="ECO:0000313" key="2">
    <source>
        <dbReference type="EMBL" id="CAB4153719.1"/>
    </source>
</evidence>